<dbReference type="RefSeq" id="WP_091657212.1">
    <property type="nucleotide sequence ID" value="NZ_LT594323.1"/>
</dbReference>
<sequence>MSVLSGNAATALVRAELRARRGALLRFGAWSLVQALPQTLSGVAVARAVDDFLAGRWWPGATWLGVLMTAALLSATATYRQFPWLRQIVDPIRDALLAAVVSAAVTAAVQAGGRPDASGVAQLSTQVQSVRGVLGALLRAMRQVVVSIGGAVVGLFLLGPTAALLCGLPVLAAGGLFAMSLAPLARRYRAALAAAEQYAHHAGEVLGAARDVLAHGADDYALSRVDAAARAEASADRALGNLVALRGIYLFIGGPLPLGLLLMTAPWLLRHGYLGYGEVVGTATYLTVSLSPALRALLDAVGTWGLDLLVTLDRLSRRFVAARTDQTAGVPLPAGRDLRLEQLSFTYGSRAEPVLHNLTFTVAEGDHLAVLGPSGIGKSTLAAVAAGLLVPTAGTVRLGGVDLANLDVTQLRQLIGFIPQEAYVFAGSLDENLRYLAPDTDPVAVAAAVQTLGLGPMVSRLGGLDTAIGAGGAHLSDGERQLVALTRVYLSPARIVLLDEATCHLDPEAEARVEQAFASRLDTTLLVIAHRVTSALRARRVLVLDGDGSTVGTHEILMRTSPTYAELVGYWQTRPEHDDLAPPTTAVHQSAQGAERR</sequence>
<name>A0A1A8Z4V1_9ACTN</name>
<protein>
    <submittedName>
        <fullName evidence="11">ATP-binding cassette, subfamily C</fullName>
    </submittedName>
</protein>
<dbReference type="CDD" id="cd03228">
    <property type="entry name" value="ABCC_MRP_Like"/>
    <property type="match status" value="1"/>
</dbReference>
<dbReference type="InterPro" id="IPR039421">
    <property type="entry name" value="Type_1_exporter"/>
</dbReference>
<dbReference type="PATRIC" id="fig|261654.4.peg.702"/>
<evidence type="ECO:0000256" key="8">
    <source>
        <dbReference type="SAM" id="Phobius"/>
    </source>
</evidence>
<organism evidence="11 12">
    <name type="scientific">Micromonospora auratinigra</name>
    <dbReference type="NCBI Taxonomy" id="261654"/>
    <lineage>
        <taxon>Bacteria</taxon>
        <taxon>Bacillati</taxon>
        <taxon>Actinomycetota</taxon>
        <taxon>Actinomycetes</taxon>
        <taxon>Micromonosporales</taxon>
        <taxon>Micromonosporaceae</taxon>
        <taxon>Micromonospora</taxon>
    </lineage>
</organism>
<dbReference type="AlphaFoldDB" id="A0A1A8Z4V1"/>
<dbReference type="InterPro" id="IPR003593">
    <property type="entry name" value="AAA+_ATPase"/>
</dbReference>
<dbReference type="Proteomes" id="UP000199385">
    <property type="component" value="Chromosome I"/>
</dbReference>
<comment type="subcellular location">
    <subcellularLocation>
        <location evidence="1">Cell membrane</location>
        <topology evidence="1">Multi-pass membrane protein</topology>
    </subcellularLocation>
</comment>
<keyword evidence="12" id="KW-1185">Reference proteome</keyword>
<evidence type="ECO:0000256" key="2">
    <source>
        <dbReference type="ARBA" id="ARBA00022692"/>
    </source>
</evidence>
<dbReference type="GO" id="GO:0005524">
    <property type="term" value="F:ATP binding"/>
    <property type="evidence" value="ECO:0007669"/>
    <property type="project" value="UniProtKB-KW"/>
</dbReference>
<keyword evidence="3" id="KW-0547">Nucleotide-binding</keyword>
<evidence type="ECO:0000256" key="7">
    <source>
        <dbReference type="SAM" id="MobiDB-lite"/>
    </source>
</evidence>
<feature type="compositionally biased region" description="Polar residues" evidence="7">
    <location>
        <begin position="586"/>
        <end position="597"/>
    </location>
</feature>
<dbReference type="Pfam" id="PF00005">
    <property type="entry name" value="ABC_tran"/>
    <property type="match status" value="1"/>
</dbReference>
<feature type="transmembrane region" description="Helical" evidence="8">
    <location>
        <begin position="136"/>
        <end position="156"/>
    </location>
</feature>
<dbReference type="Gene3D" id="1.20.1560.10">
    <property type="entry name" value="ABC transporter type 1, transmembrane domain"/>
    <property type="match status" value="1"/>
</dbReference>
<evidence type="ECO:0000256" key="5">
    <source>
        <dbReference type="ARBA" id="ARBA00022989"/>
    </source>
</evidence>
<dbReference type="PROSITE" id="PS50929">
    <property type="entry name" value="ABC_TM1F"/>
    <property type="match status" value="1"/>
</dbReference>
<reference evidence="12" key="1">
    <citation type="submission" date="2016-06" db="EMBL/GenBank/DDBJ databases">
        <authorList>
            <person name="Varghese N."/>
            <person name="Submissions Spin"/>
        </authorList>
    </citation>
    <scope>NUCLEOTIDE SEQUENCE [LARGE SCALE GENOMIC DNA]</scope>
    <source>
        <strain evidence="12">DSM 44815</strain>
    </source>
</reference>
<evidence type="ECO:0000256" key="3">
    <source>
        <dbReference type="ARBA" id="ARBA00022741"/>
    </source>
</evidence>
<dbReference type="PROSITE" id="PS50893">
    <property type="entry name" value="ABC_TRANSPORTER_2"/>
    <property type="match status" value="1"/>
</dbReference>
<feature type="domain" description="ABC transmembrane type-1" evidence="10">
    <location>
        <begin position="29"/>
        <end position="292"/>
    </location>
</feature>
<evidence type="ECO:0000259" key="9">
    <source>
        <dbReference type="PROSITE" id="PS50893"/>
    </source>
</evidence>
<keyword evidence="4 11" id="KW-0067">ATP-binding</keyword>
<evidence type="ECO:0000313" key="12">
    <source>
        <dbReference type="Proteomes" id="UP000199385"/>
    </source>
</evidence>
<dbReference type="OrthoDB" id="9806127at2"/>
<feature type="domain" description="ABC transporter" evidence="9">
    <location>
        <begin position="338"/>
        <end position="570"/>
    </location>
</feature>
<dbReference type="Gene3D" id="3.40.50.300">
    <property type="entry name" value="P-loop containing nucleotide triphosphate hydrolases"/>
    <property type="match status" value="1"/>
</dbReference>
<proteinExistence type="predicted"/>
<keyword evidence="5 8" id="KW-1133">Transmembrane helix</keyword>
<dbReference type="SUPFAM" id="SSF90123">
    <property type="entry name" value="ABC transporter transmembrane region"/>
    <property type="match status" value="1"/>
</dbReference>
<feature type="region of interest" description="Disordered" evidence="7">
    <location>
        <begin position="575"/>
        <end position="597"/>
    </location>
</feature>
<dbReference type="InterPro" id="IPR036640">
    <property type="entry name" value="ABC1_TM_sf"/>
</dbReference>
<dbReference type="GO" id="GO:0016887">
    <property type="term" value="F:ATP hydrolysis activity"/>
    <property type="evidence" value="ECO:0007669"/>
    <property type="project" value="InterPro"/>
</dbReference>
<feature type="transmembrane region" description="Helical" evidence="8">
    <location>
        <begin position="162"/>
        <end position="182"/>
    </location>
</feature>
<dbReference type="EMBL" id="LT594323">
    <property type="protein sequence ID" value="SBT38833.1"/>
    <property type="molecule type" value="Genomic_DNA"/>
</dbReference>
<dbReference type="GO" id="GO:0140359">
    <property type="term" value="F:ABC-type transporter activity"/>
    <property type="evidence" value="ECO:0007669"/>
    <property type="project" value="InterPro"/>
</dbReference>
<evidence type="ECO:0000259" key="10">
    <source>
        <dbReference type="PROSITE" id="PS50929"/>
    </source>
</evidence>
<keyword evidence="6 8" id="KW-0472">Membrane</keyword>
<dbReference type="InterPro" id="IPR003439">
    <property type="entry name" value="ABC_transporter-like_ATP-bd"/>
</dbReference>
<dbReference type="PANTHER" id="PTHR24221:SF654">
    <property type="entry name" value="ATP-BINDING CASSETTE SUB-FAMILY B MEMBER 6"/>
    <property type="match status" value="1"/>
</dbReference>
<accession>A0A1A8Z4V1</accession>
<dbReference type="InterPro" id="IPR027417">
    <property type="entry name" value="P-loop_NTPase"/>
</dbReference>
<keyword evidence="2 8" id="KW-0812">Transmembrane</keyword>
<feature type="transmembrane region" description="Helical" evidence="8">
    <location>
        <begin position="61"/>
        <end position="79"/>
    </location>
</feature>
<evidence type="ECO:0000256" key="4">
    <source>
        <dbReference type="ARBA" id="ARBA00022840"/>
    </source>
</evidence>
<dbReference type="GO" id="GO:0034040">
    <property type="term" value="F:ATPase-coupled lipid transmembrane transporter activity"/>
    <property type="evidence" value="ECO:0007669"/>
    <property type="project" value="TreeGrafter"/>
</dbReference>
<dbReference type="STRING" id="261654.GA0070611_0690"/>
<gene>
    <name evidence="11" type="ORF">GA0070611_0690</name>
</gene>
<dbReference type="PANTHER" id="PTHR24221">
    <property type="entry name" value="ATP-BINDING CASSETTE SUB-FAMILY B"/>
    <property type="match status" value="1"/>
</dbReference>
<dbReference type="SMART" id="SM00382">
    <property type="entry name" value="AAA"/>
    <property type="match status" value="1"/>
</dbReference>
<feature type="transmembrane region" description="Helical" evidence="8">
    <location>
        <begin position="247"/>
        <end position="269"/>
    </location>
</feature>
<dbReference type="GO" id="GO:0005886">
    <property type="term" value="C:plasma membrane"/>
    <property type="evidence" value="ECO:0007669"/>
    <property type="project" value="UniProtKB-SubCell"/>
</dbReference>
<evidence type="ECO:0000256" key="1">
    <source>
        <dbReference type="ARBA" id="ARBA00004651"/>
    </source>
</evidence>
<evidence type="ECO:0000256" key="6">
    <source>
        <dbReference type="ARBA" id="ARBA00023136"/>
    </source>
</evidence>
<evidence type="ECO:0000313" key="11">
    <source>
        <dbReference type="EMBL" id="SBT38833.1"/>
    </source>
</evidence>
<dbReference type="SUPFAM" id="SSF52540">
    <property type="entry name" value="P-loop containing nucleoside triphosphate hydrolases"/>
    <property type="match status" value="1"/>
</dbReference>
<dbReference type="InterPro" id="IPR011527">
    <property type="entry name" value="ABC1_TM_dom"/>
</dbReference>